<keyword evidence="6" id="KW-1185">Reference proteome</keyword>
<feature type="repeat" description="ANK" evidence="3">
    <location>
        <begin position="84"/>
        <end position="116"/>
    </location>
</feature>
<evidence type="ECO:0000256" key="1">
    <source>
        <dbReference type="ARBA" id="ARBA00022737"/>
    </source>
</evidence>
<keyword evidence="2 3" id="KW-0040">ANK repeat</keyword>
<reference evidence="5 6" key="1">
    <citation type="submission" date="2015-07" db="EMBL/GenBank/DDBJ databases">
        <title>Draft Genome Sequence of Malassezia furfur CBS1878 and Malassezia pachydermatis CBS1879.</title>
        <authorList>
            <person name="Triana S."/>
            <person name="Ohm R."/>
            <person name="Gonzalez A."/>
            <person name="DeCock H."/>
            <person name="Restrepo S."/>
            <person name="Celis A."/>
        </authorList>
    </citation>
    <scope>NUCLEOTIDE SEQUENCE [LARGE SCALE GENOMIC DNA]</scope>
    <source>
        <strain evidence="5 6">CBS 1879</strain>
    </source>
</reference>
<dbReference type="Pfam" id="PF12796">
    <property type="entry name" value="Ank_2"/>
    <property type="match status" value="1"/>
</dbReference>
<dbReference type="EMBL" id="LGAV01000003">
    <property type="protein sequence ID" value="KOS14648.1"/>
    <property type="molecule type" value="Genomic_DNA"/>
</dbReference>
<dbReference type="PROSITE" id="PS50088">
    <property type="entry name" value="ANK_REPEAT"/>
    <property type="match status" value="2"/>
</dbReference>
<evidence type="ECO:0000256" key="4">
    <source>
        <dbReference type="SAM" id="MobiDB-lite"/>
    </source>
</evidence>
<feature type="compositionally biased region" description="Basic and acidic residues" evidence="4">
    <location>
        <begin position="117"/>
        <end position="158"/>
    </location>
</feature>
<feature type="repeat" description="ANK" evidence="3">
    <location>
        <begin position="49"/>
        <end position="81"/>
    </location>
</feature>
<dbReference type="AlphaFoldDB" id="A0A0M8MMN5"/>
<dbReference type="PANTHER" id="PTHR24126:SF14">
    <property type="entry name" value="ANK_REP_REGION DOMAIN-CONTAINING PROTEIN"/>
    <property type="match status" value="1"/>
</dbReference>
<comment type="caution">
    <text evidence="5">The sequence shown here is derived from an EMBL/GenBank/DDBJ whole genome shotgun (WGS) entry which is preliminary data.</text>
</comment>
<gene>
    <name evidence="5" type="ORF">Malapachy_1215</name>
</gene>
<dbReference type="STRING" id="77020.A0A0M8MMN5"/>
<dbReference type="InterPro" id="IPR036770">
    <property type="entry name" value="Ankyrin_rpt-contain_sf"/>
</dbReference>
<feature type="region of interest" description="Disordered" evidence="4">
    <location>
        <begin position="116"/>
        <end position="158"/>
    </location>
</feature>
<organism evidence="5 6">
    <name type="scientific">Malassezia pachydermatis</name>
    <dbReference type="NCBI Taxonomy" id="77020"/>
    <lineage>
        <taxon>Eukaryota</taxon>
        <taxon>Fungi</taxon>
        <taxon>Dikarya</taxon>
        <taxon>Basidiomycota</taxon>
        <taxon>Ustilaginomycotina</taxon>
        <taxon>Malasseziomycetes</taxon>
        <taxon>Malasseziales</taxon>
        <taxon>Malasseziaceae</taxon>
        <taxon>Malassezia</taxon>
    </lineage>
</organism>
<dbReference type="Gene3D" id="1.25.40.20">
    <property type="entry name" value="Ankyrin repeat-containing domain"/>
    <property type="match status" value="1"/>
</dbReference>
<dbReference type="PROSITE" id="PS50297">
    <property type="entry name" value="ANK_REP_REGION"/>
    <property type="match status" value="2"/>
</dbReference>
<dbReference type="GeneID" id="28727597"/>
<evidence type="ECO:0000313" key="6">
    <source>
        <dbReference type="Proteomes" id="UP000037751"/>
    </source>
</evidence>
<dbReference type="RefSeq" id="XP_017992280.1">
    <property type="nucleotide sequence ID" value="XM_018135722.1"/>
</dbReference>
<dbReference type="VEuPathDB" id="FungiDB:Malapachy_1215"/>
<dbReference type="OrthoDB" id="10057496at2759"/>
<dbReference type="SMART" id="SM00248">
    <property type="entry name" value="ANK"/>
    <property type="match status" value="2"/>
</dbReference>
<evidence type="ECO:0000256" key="3">
    <source>
        <dbReference type="PROSITE-ProRule" id="PRU00023"/>
    </source>
</evidence>
<proteinExistence type="predicted"/>
<dbReference type="InterPro" id="IPR002110">
    <property type="entry name" value="Ankyrin_rpt"/>
</dbReference>
<feature type="region of interest" description="Disordered" evidence="4">
    <location>
        <begin position="193"/>
        <end position="230"/>
    </location>
</feature>
<evidence type="ECO:0000313" key="5">
    <source>
        <dbReference type="EMBL" id="KOS14648.1"/>
    </source>
</evidence>
<dbReference type="Proteomes" id="UP000037751">
    <property type="component" value="Unassembled WGS sequence"/>
</dbReference>
<protein>
    <submittedName>
        <fullName evidence="5">Cytoplasmic ankyrin-repeat</fullName>
    </submittedName>
</protein>
<accession>A0A0M8MMN5</accession>
<dbReference type="PANTHER" id="PTHR24126">
    <property type="entry name" value="ANKYRIN REPEAT, PH AND SEC7 DOMAIN CONTAINING PROTEIN SECG-RELATED"/>
    <property type="match status" value="1"/>
</dbReference>
<evidence type="ECO:0000256" key="2">
    <source>
        <dbReference type="ARBA" id="ARBA00023043"/>
    </source>
</evidence>
<dbReference type="SUPFAM" id="SSF48403">
    <property type="entry name" value="Ankyrin repeat"/>
    <property type="match status" value="1"/>
</dbReference>
<keyword evidence="1" id="KW-0677">Repeat</keyword>
<name>A0A0M8MMN5_9BASI</name>
<sequence length="230" mass="24815">MSLSDEHIDDVLWAARAGDLDALKETVAAIGGTDTNATIKAVLACKNESGHTPLHFAAANNHQEIVSYLLSAAGVADVLAQNESGNTALHWAAFNGHVDVAAALVDRTEALENEEADVAKKMRAEEDQREHERHMAANKDVKEAESDRQAELAHHDELQRERALWDVRNKAGRGPMSEAQMADREAVVQMLLGRLAQHDKSEQASSATPTPVPNDASVEAKTASMTLNDA</sequence>